<name>A0A6M1S0T6_9BACT</name>
<evidence type="ECO:0000256" key="14">
    <source>
        <dbReference type="SAM" id="Phobius"/>
    </source>
</evidence>
<dbReference type="CDD" id="cd00834">
    <property type="entry name" value="KAS_I_II"/>
    <property type="match status" value="1"/>
</dbReference>
<keyword evidence="17" id="KW-1185">Reference proteome</keyword>
<dbReference type="UniPathway" id="UPA00094"/>
<feature type="domain" description="Ketosynthase family 3 (KS3)" evidence="15">
    <location>
        <begin position="7"/>
        <end position="416"/>
    </location>
</feature>
<reference evidence="16 17" key="1">
    <citation type="submission" date="2020-02" db="EMBL/GenBank/DDBJ databases">
        <title>Draft genome sequence of Limisphaera ngatamarikiensis NGM72.4T, a thermophilic Verrucomicrobia grouped in subdivision 3.</title>
        <authorList>
            <person name="Carere C.R."/>
            <person name="Steen J."/>
            <person name="Hugenholtz P."/>
            <person name="Stott M.B."/>
        </authorList>
    </citation>
    <scope>NUCLEOTIDE SEQUENCE [LARGE SCALE GENOMIC DNA]</scope>
    <source>
        <strain evidence="16 17">NGM72.4</strain>
    </source>
</reference>
<protein>
    <recommendedName>
        <fullName evidence="4 11">3-oxoacyl-[acyl-carrier-protein] synthase 2</fullName>
        <ecNumber evidence="3 11">2.3.1.179</ecNumber>
    </recommendedName>
</protein>
<comment type="function">
    <text evidence="11">Involved in the type II fatty acid elongation cycle. Catalyzes the elongation of a wide range of acyl-ACP by the addition of two carbons from malonyl-ACP to an acyl acceptor. Can efficiently catalyze the conversion of palmitoleoyl-ACP (cis-hexadec-9-enoyl-ACP) to cis-vaccenoyl-ACP (cis-octadec-11-enoyl-ACP), an essential step in the thermal regulation of fatty acid composition.</text>
</comment>
<accession>A0A6M1S0T6</accession>
<dbReference type="NCBIfam" id="NF005589">
    <property type="entry name" value="PRK07314.1"/>
    <property type="match status" value="1"/>
</dbReference>
<dbReference type="EC" id="2.3.1.179" evidence="3 11"/>
<evidence type="ECO:0000259" key="15">
    <source>
        <dbReference type="PROSITE" id="PS52004"/>
    </source>
</evidence>
<evidence type="ECO:0000256" key="9">
    <source>
        <dbReference type="ARBA" id="ARBA00023160"/>
    </source>
</evidence>
<comment type="caution">
    <text evidence="16">The sequence shown here is derived from an EMBL/GenBank/DDBJ whole genome shotgun (WGS) entry which is preliminary data.</text>
</comment>
<evidence type="ECO:0000256" key="5">
    <source>
        <dbReference type="ARBA" id="ARBA00022516"/>
    </source>
</evidence>
<keyword evidence="14" id="KW-0472">Membrane</keyword>
<comment type="similarity">
    <text evidence="2 11 13">Belongs to the thiolase-like superfamily. Beta-ketoacyl-ACP synthases family.</text>
</comment>
<keyword evidence="6 11" id="KW-0808">Transferase</keyword>
<evidence type="ECO:0000256" key="6">
    <source>
        <dbReference type="ARBA" id="ARBA00022679"/>
    </source>
</evidence>
<dbReference type="FunFam" id="3.40.47.10:FF:000009">
    <property type="entry name" value="3-oxoacyl-[acyl-carrier-protein] synthase 2"/>
    <property type="match status" value="1"/>
</dbReference>
<proteinExistence type="inferred from homology"/>
<evidence type="ECO:0000256" key="11">
    <source>
        <dbReference type="PIRNR" id="PIRNR000447"/>
    </source>
</evidence>
<dbReference type="RefSeq" id="WP_165106752.1">
    <property type="nucleotide sequence ID" value="NZ_JAAKYA010000042.1"/>
</dbReference>
<evidence type="ECO:0000256" key="10">
    <source>
        <dbReference type="ARBA" id="ARBA00023315"/>
    </source>
</evidence>
<dbReference type="GO" id="GO:0005829">
    <property type="term" value="C:cytosol"/>
    <property type="evidence" value="ECO:0007669"/>
    <property type="project" value="TreeGrafter"/>
</dbReference>
<evidence type="ECO:0000256" key="8">
    <source>
        <dbReference type="ARBA" id="ARBA00023098"/>
    </source>
</evidence>
<evidence type="ECO:0000313" key="16">
    <source>
        <dbReference type="EMBL" id="NGO38990.1"/>
    </source>
</evidence>
<feature type="active site" description="For beta-ketoacyl synthase activity" evidence="12">
    <location>
        <position position="169"/>
    </location>
</feature>
<dbReference type="InterPro" id="IPR014030">
    <property type="entry name" value="Ketoacyl_synth_N"/>
</dbReference>
<dbReference type="InterPro" id="IPR020841">
    <property type="entry name" value="PKS_Beta-ketoAc_synthase_dom"/>
</dbReference>
<evidence type="ECO:0000256" key="2">
    <source>
        <dbReference type="ARBA" id="ARBA00008467"/>
    </source>
</evidence>
<dbReference type="InterPro" id="IPR018201">
    <property type="entry name" value="Ketoacyl_synth_AS"/>
</dbReference>
<keyword evidence="5 11" id="KW-0444">Lipid biosynthesis</keyword>
<evidence type="ECO:0000256" key="12">
    <source>
        <dbReference type="PIRSR" id="PIRSR000447-1"/>
    </source>
</evidence>
<evidence type="ECO:0000256" key="4">
    <source>
        <dbReference type="ARBA" id="ARBA00014657"/>
    </source>
</evidence>
<keyword evidence="14" id="KW-1133">Transmembrane helix</keyword>
<dbReference type="Proteomes" id="UP000477311">
    <property type="component" value="Unassembled WGS sequence"/>
</dbReference>
<keyword evidence="10 11" id="KW-0012">Acyltransferase</keyword>
<dbReference type="PROSITE" id="PS52004">
    <property type="entry name" value="KS3_2"/>
    <property type="match status" value="1"/>
</dbReference>
<dbReference type="PANTHER" id="PTHR11712">
    <property type="entry name" value="POLYKETIDE SYNTHASE-RELATED"/>
    <property type="match status" value="1"/>
</dbReference>
<dbReference type="InterPro" id="IPR017568">
    <property type="entry name" value="3-oxoacyl-ACP_synth-2"/>
</dbReference>
<sequence length="419" mass="44919">MGASSNERRVVVTGLGVVTPLGHTLETFWENLIAGRCGIQRITRFDPSPFPTQIAAEVRDFDPLPAFPSAKELRRTDRFAQFGIYAAWAALKDSGADLDRLNREEIGVIIGSGIGGLETTSHQHQVLLERGPNRLSAFMIPMLISNMASGMFSMYYGLKGPNYATCSACATANHAIGEAWRTIKTGDAVMMFAGGAEATIVPIGIGGFCAMRAMSTRNDDPQHASRPFDRERDGFVMGEGAGVIVLEELEHAKRRGARIYCEIVGYGNTADAHHLTAPAPGGEGAARCMRMALRNGRLNPEDITYINAHGTSTPAGDVAETQAIKAVFGDHARRLAVSSIKGAIGHMLGAAGAVEMAASVLALWHGVVPPTINYEYPDPECDLDYVPNTAREMKIHAFINNSFGFGGHNASIAAKRFEG</sequence>
<evidence type="ECO:0000256" key="13">
    <source>
        <dbReference type="RuleBase" id="RU003694"/>
    </source>
</evidence>
<keyword evidence="9 11" id="KW-0275">Fatty acid biosynthesis</keyword>
<dbReference type="Pfam" id="PF00109">
    <property type="entry name" value="ketoacyl-synt"/>
    <property type="match status" value="1"/>
</dbReference>
<keyword evidence="7" id="KW-0276">Fatty acid metabolism</keyword>
<dbReference type="NCBIfam" id="TIGR03150">
    <property type="entry name" value="fabF"/>
    <property type="match status" value="1"/>
</dbReference>
<comment type="catalytic activity">
    <reaction evidence="11">
        <text>a fatty acyl-[ACP] + malonyl-[ACP] + H(+) = a 3-oxoacyl-[ACP] + holo-[ACP] + CO2</text>
        <dbReference type="Rhea" id="RHEA:22836"/>
        <dbReference type="Rhea" id="RHEA-COMP:9623"/>
        <dbReference type="Rhea" id="RHEA-COMP:9685"/>
        <dbReference type="Rhea" id="RHEA-COMP:9916"/>
        <dbReference type="Rhea" id="RHEA-COMP:14125"/>
        <dbReference type="ChEBI" id="CHEBI:15378"/>
        <dbReference type="ChEBI" id="CHEBI:16526"/>
        <dbReference type="ChEBI" id="CHEBI:64479"/>
        <dbReference type="ChEBI" id="CHEBI:78449"/>
        <dbReference type="ChEBI" id="CHEBI:78776"/>
        <dbReference type="ChEBI" id="CHEBI:138651"/>
    </reaction>
</comment>
<evidence type="ECO:0000256" key="7">
    <source>
        <dbReference type="ARBA" id="ARBA00022832"/>
    </source>
</evidence>
<gene>
    <name evidence="16" type="primary">fabF</name>
    <name evidence="16" type="ORF">G4L39_06215</name>
</gene>
<comment type="catalytic activity">
    <reaction evidence="11">
        <text>(9Z)-hexadecenoyl-[ACP] + malonyl-[ACP] + H(+) = 3-oxo-(11Z)-octadecenoyl-[ACP] + holo-[ACP] + CO2</text>
        <dbReference type="Rhea" id="RHEA:55040"/>
        <dbReference type="Rhea" id="RHEA-COMP:9623"/>
        <dbReference type="Rhea" id="RHEA-COMP:9685"/>
        <dbReference type="Rhea" id="RHEA-COMP:10800"/>
        <dbReference type="Rhea" id="RHEA-COMP:14074"/>
        <dbReference type="ChEBI" id="CHEBI:15378"/>
        <dbReference type="ChEBI" id="CHEBI:16526"/>
        <dbReference type="ChEBI" id="CHEBI:64479"/>
        <dbReference type="ChEBI" id="CHEBI:78449"/>
        <dbReference type="ChEBI" id="CHEBI:83989"/>
        <dbReference type="ChEBI" id="CHEBI:138538"/>
        <dbReference type="EC" id="2.3.1.179"/>
    </reaction>
</comment>
<dbReference type="PIRSF" id="PIRSF000447">
    <property type="entry name" value="KAS_II"/>
    <property type="match status" value="1"/>
</dbReference>
<dbReference type="GO" id="GO:0004315">
    <property type="term" value="F:3-oxoacyl-[acyl-carrier-protein] synthase activity"/>
    <property type="evidence" value="ECO:0007669"/>
    <property type="project" value="UniProtKB-UniRule"/>
</dbReference>
<organism evidence="16 17">
    <name type="scientific">Limisphaera ngatamarikiensis</name>
    <dbReference type="NCBI Taxonomy" id="1324935"/>
    <lineage>
        <taxon>Bacteria</taxon>
        <taxon>Pseudomonadati</taxon>
        <taxon>Verrucomicrobiota</taxon>
        <taxon>Verrucomicrobiia</taxon>
        <taxon>Limisphaerales</taxon>
        <taxon>Limisphaeraceae</taxon>
        <taxon>Limisphaera</taxon>
    </lineage>
</organism>
<dbReference type="GO" id="GO:0006633">
    <property type="term" value="P:fatty acid biosynthetic process"/>
    <property type="evidence" value="ECO:0007669"/>
    <property type="project" value="UniProtKB-UniRule"/>
</dbReference>
<evidence type="ECO:0000256" key="1">
    <source>
        <dbReference type="ARBA" id="ARBA00005194"/>
    </source>
</evidence>
<dbReference type="Pfam" id="PF02801">
    <property type="entry name" value="Ketoacyl-synt_C"/>
    <property type="match status" value="1"/>
</dbReference>
<feature type="transmembrane region" description="Helical" evidence="14">
    <location>
        <begin position="135"/>
        <end position="158"/>
    </location>
</feature>
<comment type="pathway">
    <text evidence="1 11">Lipid metabolism; fatty acid biosynthesis.</text>
</comment>
<dbReference type="PANTHER" id="PTHR11712:SF336">
    <property type="entry name" value="3-OXOACYL-[ACYL-CARRIER-PROTEIN] SYNTHASE, MITOCHONDRIAL"/>
    <property type="match status" value="1"/>
</dbReference>
<keyword evidence="8" id="KW-0443">Lipid metabolism</keyword>
<dbReference type="SUPFAM" id="SSF53901">
    <property type="entry name" value="Thiolase-like"/>
    <property type="match status" value="2"/>
</dbReference>
<dbReference type="InterPro" id="IPR016039">
    <property type="entry name" value="Thiolase-like"/>
</dbReference>
<dbReference type="PROSITE" id="PS00606">
    <property type="entry name" value="KS3_1"/>
    <property type="match status" value="1"/>
</dbReference>
<dbReference type="EMBL" id="JAAKYA010000042">
    <property type="protein sequence ID" value="NGO38990.1"/>
    <property type="molecule type" value="Genomic_DNA"/>
</dbReference>
<evidence type="ECO:0000313" key="17">
    <source>
        <dbReference type="Proteomes" id="UP000477311"/>
    </source>
</evidence>
<keyword evidence="14" id="KW-0812">Transmembrane</keyword>
<dbReference type="SMART" id="SM00825">
    <property type="entry name" value="PKS_KS"/>
    <property type="match status" value="1"/>
</dbReference>
<dbReference type="InterPro" id="IPR014031">
    <property type="entry name" value="Ketoacyl_synth_C"/>
</dbReference>
<dbReference type="AlphaFoldDB" id="A0A6M1S0T6"/>
<evidence type="ECO:0000256" key="3">
    <source>
        <dbReference type="ARBA" id="ARBA00012356"/>
    </source>
</evidence>
<dbReference type="Gene3D" id="3.40.47.10">
    <property type="match status" value="1"/>
</dbReference>
<dbReference type="InterPro" id="IPR000794">
    <property type="entry name" value="Beta-ketoacyl_synthase"/>
</dbReference>